<keyword evidence="20" id="KW-1185">Reference proteome</keyword>
<evidence type="ECO:0000256" key="7">
    <source>
        <dbReference type="ARBA" id="ARBA00022759"/>
    </source>
</evidence>
<dbReference type="InterPro" id="IPR040255">
    <property type="entry name" value="Non-specific_endonuclease"/>
</dbReference>
<dbReference type="SMART" id="SM00892">
    <property type="entry name" value="Endonuclease_NS"/>
    <property type="match status" value="1"/>
</dbReference>
<dbReference type="GO" id="GO:0000014">
    <property type="term" value="F:single-stranded DNA endodeoxyribonuclease activity"/>
    <property type="evidence" value="ECO:0007669"/>
    <property type="project" value="TreeGrafter"/>
</dbReference>
<dbReference type="KEGG" id="lak:106151390"/>
<dbReference type="Gene3D" id="6.10.250.1250">
    <property type="match status" value="1"/>
</dbReference>
<evidence type="ECO:0000256" key="3">
    <source>
        <dbReference type="ARBA" id="ARBA00010052"/>
    </source>
</evidence>
<dbReference type="RefSeq" id="XP_013380076.1">
    <property type="nucleotide sequence ID" value="XM_013524622.1"/>
</dbReference>
<evidence type="ECO:0000313" key="24">
    <source>
        <dbReference type="RefSeq" id="XP_013380079.1"/>
    </source>
</evidence>
<evidence type="ECO:0000256" key="4">
    <source>
        <dbReference type="ARBA" id="ARBA00011738"/>
    </source>
</evidence>
<dbReference type="RefSeq" id="XP_013380080.1">
    <property type="nucleotide sequence ID" value="XM_013524626.2"/>
</dbReference>
<feature type="active site" description="Proton acceptor" evidence="16">
    <location>
        <position position="130"/>
    </location>
</feature>
<comment type="function">
    <text evidence="13">Endo/exonuclease with nicking activity towards supercoiled DNA, a preference for single-stranded DNA and 5'-3' exonuclease activity.</text>
</comment>
<evidence type="ECO:0000256" key="5">
    <source>
        <dbReference type="ARBA" id="ARBA00022722"/>
    </source>
</evidence>
<dbReference type="PANTHER" id="PTHR13966:SF19">
    <property type="entry name" value="NUCLEASE EXOG, MITOCHONDRIAL"/>
    <property type="match status" value="1"/>
</dbReference>
<keyword evidence="6 17" id="KW-0479">Metal-binding</keyword>
<dbReference type="STRING" id="7574.A0A1S3H2B5"/>
<reference evidence="21 22" key="1">
    <citation type="submission" date="2025-04" db="UniProtKB">
        <authorList>
            <consortium name="RefSeq"/>
        </authorList>
    </citation>
    <scope>IDENTIFICATION</scope>
    <source>
        <tissue evidence="21 22">Gonads</tissue>
    </source>
</reference>
<evidence type="ECO:0000256" key="11">
    <source>
        <dbReference type="ARBA" id="ARBA00023128"/>
    </source>
</evidence>
<accession>A0A1S3H2B5</accession>
<evidence type="ECO:0000313" key="23">
    <source>
        <dbReference type="RefSeq" id="XP_013380078.1"/>
    </source>
</evidence>
<evidence type="ECO:0000313" key="26">
    <source>
        <dbReference type="RefSeq" id="XP_013380081.1"/>
    </source>
</evidence>
<dbReference type="Pfam" id="PF01223">
    <property type="entry name" value="Endonuclease_NS"/>
    <property type="match status" value="1"/>
</dbReference>
<evidence type="ECO:0000313" key="25">
    <source>
        <dbReference type="RefSeq" id="XP_013380080.1"/>
    </source>
</evidence>
<evidence type="ECO:0000256" key="10">
    <source>
        <dbReference type="ARBA" id="ARBA00022946"/>
    </source>
</evidence>
<dbReference type="GO" id="GO:0006309">
    <property type="term" value="P:apoptotic DNA fragmentation"/>
    <property type="evidence" value="ECO:0007669"/>
    <property type="project" value="TreeGrafter"/>
</dbReference>
<organism evidence="20 27">
    <name type="scientific">Lingula anatina</name>
    <name type="common">Brachiopod</name>
    <name type="synonym">Lingula unguis</name>
    <dbReference type="NCBI Taxonomy" id="7574"/>
    <lineage>
        <taxon>Eukaryota</taxon>
        <taxon>Metazoa</taxon>
        <taxon>Spiralia</taxon>
        <taxon>Lophotrochozoa</taxon>
        <taxon>Brachiopoda</taxon>
        <taxon>Linguliformea</taxon>
        <taxon>Lingulata</taxon>
        <taxon>Lingulida</taxon>
        <taxon>Linguloidea</taxon>
        <taxon>Lingulidae</taxon>
        <taxon>Lingula</taxon>
    </lineage>
</organism>
<dbReference type="RefSeq" id="XP_013380081.1">
    <property type="nucleotide sequence ID" value="XM_013524627.1"/>
</dbReference>
<keyword evidence="12" id="KW-0472">Membrane</keyword>
<comment type="subunit">
    <text evidence="4">Homodimer.</text>
</comment>
<evidence type="ECO:0000256" key="1">
    <source>
        <dbReference type="ARBA" id="ARBA00001968"/>
    </source>
</evidence>
<evidence type="ECO:0000256" key="8">
    <source>
        <dbReference type="ARBA" id="ARBA00022792"/>
    </source>
</evidence>
<dbReference type="RefSeq" id="XP_013380079.1">
    <property type="nucleotide sequence ID" value="XM_013524625.1"/>
</dbReference>
<dbReference type="AlphaFoldDB" id="A0A1S3H2B5"/>
<dbReference type="FunFam" id="3.40.570.10:FF:000003">
    <property type="entry name" value="Nuclease EXOG, mitochondrial"/>
    <property type="match status" value="1"/>
</dbReference>
<dbReference type="GO" id="GO:0005634">
    <property type="term" value="C:nucleus"/>
    <property type="evidence" value="ECO:0007669"/>
    <property type="project" value="TreeGrafter"/>
</dbReference>
<evidence type="ECO:0000256" key="9">
    <source>
        <dbReference type="ARBA" id="ARBA00022801"/>
    </source>
</evidence>
<dbReference type="Gene3D" id="3.40.570.10">
    <property type="entry name" value="Extracellular Endonuclease, subunit A"/>
    <property type="match status" value="1"/>
</dbReference>
<keyword evidence="9" id="KW-0378">Hydrolase</keyword>
<evidence type="ECO:0000256" key="14">
    <source>
        <dbReference type="ARBA" id="ARBA00074243"/>
    </source>
</evidence>
<dbReference type="InterPro" id="IPR020821">
    <property type="entry name" value="ENPP1-3/EXOG-like_nuc-like"/>
</dbReference>
<evidence type="ECO:0000256" key="13">
    <source>
        <dbReference type="ARBA" id="ARBA00053281"/>
    </source>
</evidence>
<dbReference type="InterPro" id="IPR044925">
    <property type="entry name" value="His-Me_finger_sf"/>
</dbReference>
<protein>
    <recommendedName>
        <fullName evidence="14">Nuclease EXOG, mitochondrial</fullName>
    </recommendedName>
    <alternativeName>
        <fullName evidence="15">Endonuclease G-like 1</fullName>
    </alternativeName>
</protein>
<gene>
    <name evidence="21 22 23 24 25 26 27" type="primary">LOC106151390</name>
</gene>
<comment type="cofactor">
    <cofactor evidence="1">
        <name>a divalent metal cation</name>
        <dbReference type="ChEBI" id="CHEBI:60240"/>
    </cofactor>
</comment>
<dbReference type="RefSeq" id="XP_013380077.1">
    <property type="nucleotide sequence ID" value="XM_013524623.2"/>
</dbReference>
<dbReference type="Proteomes" id="UP000085678">
    <property type="component" value="Unplaced"/>
</dbReference>
<proteinExistence type="inferred from homology"/>
<feature type="binding site" evidence="17">
    <location>
        <position position="161"/>
    </location>
    <ligand>
        <name>Mg(2+)</name>
        <dbReference type="ChEBI" id="CHEBI:18420"/>
        <note>catalytic</note>
    </ligand>
</feature>
<evidence type="ECO:0000259" key="18">
    <source>
        <dbReference type="SMART" id="SM00477"/>
    </source>
</evidence>
<dbReference type="RefSeq" id="XP_013380078.1">
    <property type="nucleotide sequence ID" value="XM_013524624.1"/>
</dbReference>
<dbReference type="GO" id="GO:0005743">
    <property type="term" value="C:mitochondrial inner membrane"/>
    <property type="evidence" value="ECO:0007669"/>
    <property type="project" value="UniProtKB-SubCell"/>
</dbReference>
<dbReference type="CDD" id="cd00091">
    <property type="entry name" value="NUC"/>
    <property type="match status" value="1"/>
</dbReference>
<comment type="subcellular location">
    <subcellularLocation>
        <location evidence="2">Mitochondrion inner membrane</location>
    </subcellularLocation>
</comment>
<evidence type="ECO:0000256" key="6">
    <source>
        <dbReference type="ARBA" id="ARBA00022723"/>
    </source>
</evidence>
<dbReference type="GO" id="GO:0003676">
    <property type="term" value="F:nucleic acid binding"/>
    <property type="evidence" value="ECO:0007669"/>
    <property type="project" value="InterPro"/>
</dbReference>
<keyword evidence="11" id="KW-0496">Mitochondrion</keyword>
<name>A0A1S3H2B5_LINAN</name>
<feature type="domain" description="DNA/RNA non-specific endonuclease/pyrophosphatase/phosphodiesterase" evidence="19">
    <location>
        <begin position="66"/>
        <end position="277"/>
    </location>
</feature>
<dbReference type="InterPro" id="IPR044929">
    <property type="entry name" value="DNA/RNA_non-sp_Endonuclease_sf"/>
</dbReference>
<evidence type="ECO:0000256" key="2">
    <source>
        <dbReference type="ARBA" id="ARBA00004273"/>
    </source>
</evidence>
<comment type="similarity">
    <text evidence="3">Belongs to the DNA/RNA non-specific endonuclease family.</text>
</comment>
<dbReference type="PANTHER" id="PTHR13966">
    <property type="entry name" value="ENDONUCLEASE RELATED"/>
    <property type="match status" value="1"/>
</dbReference>
<dbReference type="OrthoDB" id="5418055at2759"/>
<dbReference type="GeneID" id="106151390"/>
<evidence type="ECO:0000313" key="21">
    <source>
        <dbReference type="RefSeq" id="XP_013380076.1"/>
    </source>
</evidence>
<dbReference type="InterPro" id="IPR001604">
    <property type="entry name" value="Endo_G_ENPP1-like_dom"/>
</dbReference>
<evidence type="ECO:0000313" key="27">
    <source>
        <dbReference type="RefSeq" id="XP_013380082.1"/>
    </source>
</evidence>
<evidence type="ECO:0000259" key="19">
    <source>
        <dbReference type="SMART" id="SM00892"/>
    </source>
</evidence>
<dbReference type="RefSeq" id="XP_013380082.1">
    <property type="nucleotide sequence ID" value="XM_013524628.2"/>
</dbReference>
<evidence type="ECO:0000256" key="12">
    <source>
        <dbReference type="ARBA" id="ARBA00023136"/>
    </source>
</evidence>
<sequence length="353" mass="40348">MYTQGFLTGALSAAAVYAIYTVLVEGSLSGIKQSSNHDAEFHKNDIASGEDILKYGVPNRGPALRYYRNHILAYDQSKRTPVWVAEHLTKEKLHGNADRRKSKFRPDPAVPSMFSSGNGDYLGSGWSRGHMAPAGDNKYDQEAMDDTFYLTNIVPQDMENNAGFWNRFEMFCRDLTKQFTDVRVISGPLALPNLEEDGKKYVKYEVIGDSMVPVPTHLFKVILTENAETDQHSQFLGAFIVPNVPISSEHKLQKFQVPLEDLERVAGVTFFDKLDKGQVQDLCSSDRCQLIPQKHFEMHFIGRRMENAKTVEELENIWNEMKNKKSKPTKDIKNLYEERKEELMPDRMRAELK</sequence>
<evidence type="ECO:0000313" key="20">
    <source>
        <dbReference type="Proteomes" id="UP000085678"/>
    </source>
</evidence>
<keyword evidence="7" id="KW-0255">Endonuclease</keyword>
<evidence type="ECO:0000256" key="15">
    <source>
        <dbReference type="ARBA" id="ARBA00081050"/>
    </source>
</evidence>
<dbReference type="GO" id="GO:0004521">
    <property type="term" value="F:RNA endonuclease activity"/>
    <property type="evidence" value="ECO:0007669"/>
    <property type="project" value="TreeGrafter"/>
</dbReference>
<keyword evidence="10" id="KW-0809">Transit peptide</keyword>
<evidence type="ECO:0000256" key="17">
    <source>
        <dbReference type="PIRSR" id="PIRSR640255-2"/>
    </source>
</evidence>
<evidence type="ECO:0000256" key="16">
    <source>
        <dbReference type="PIRSR" id="PIRSR640255-1"/>
    </source>
</evidence>
<dbReference type="SMART" id="SM00477">
    <property type="entry name" value="NUC"/>
    <property type="match status" value="1"/>
</dbReference>
<keyword evidence="8" id="KW-0999">Mitochondrion inner membrane</keyword>
<evidence type="ECO:0000313" key="22">
    <source>
        <dbReference type="RefSeq" id="XP_013380077.1"/>
    </source>
</evidence>
<dbReference type="GO" id="GO:0046872">
    <property type="term" value="F:metal ion binding"/>
    <property type="evidence" value="ECO:0007669"/>
    <property type="project" value="UniProtKB-KW"/>
</dbReference>
<keyword evidence="5" id="KW-0540">Nuclease</keyword>
<feature type="domain" description="ENPP1-3/EXOG-like endonuclease/phosphodiesterase" evidence="18">
    <location>
        <begin position="67"/>
        <end position="277"/>
    </location>
</feature>
<dbReference type="SUPFAM" id="SSF54060">
    <property type="entry name" value="His-Me finger endonucleases"/>
    <property type="match status" value="1"/>
</dbReference>